<keyword evidence="17" id="KW-1185">Reference proteome</keyword>
<dbReference type="InterPro" id="IPR012910">
    <property type="entry name" value="Plug_dom"/>
</dbReference>
<evidence type="ECO:0000256" key="12">
    <source>
        <dbReference type="RuleBase" id="RU003357"/>
    </source>
</evidence>
<dbReference type="RefSeq" id="WP_146570745.1">
    <property type="nucleotide sequence ID" value="NZ_CP042306.1"/>
</dbReference>
<evidence type="ECO:0000256" key="4">
    <source>
        <dbReference type="ARBA" id="ARBA00022496"/>
    </source>
</evidence>
<protein>
    <submittedName>
        <fullName evidence="16">TonB-dependent receptor</fullName>
    </submittedName>
</protein>
<dbReference type="Proteomes" id="UP000315673">
    <property type="component" value="Chromosome"/>
</dbReference>
<dbReference type="PANTHER" id="PTHR32552">
    <property type="entry name" value="FERRICHROME IRON RECEPTOR-RELATED"/>
    <property type="match status" value="1"/>
</dbReference>
<dbReference type="InterPro" id="IPR037066">
    <property type="entry name" value="Plug_dom_sf"/>
</dbReference>
<evidence type="ECO:0000256" key="13">
    <source>
        <dbReference type="SAM" id="SignalP"/>
    </source>
</evidence>
<keyword evidence="7" id="KW-0406">Ion transport</keyword>
<sequence length="861" mass="91709">MKKFELLAASAIALIAAVPATAQTAPAAPAPAAAADVQDDTAGPDNDIVITATKRATTLQDTPISVSVTTSESIERAQVRDLLDLQTLVPSLKVGQLQSSANTNFIIRGFGNGANNIGIEPSVAVFIDGVYRSRSSAQISDLPNIQRVEVLRGPQSTLFGKNASAGVISIVTEVPKFEFGGSAEASYGNYNAVVLKGDITGPITKTVAFSLAGNYNRRDGYANYVNLGIKGNNRNRYGFRGQLLFEPSSDFKIRLIGDYDRINEICCTVANLFDGPTGAAVRGVGGQVNSNQRFSYDSYANFPSVTKIDNYGFSGQIDYSVTPQLALTSISSYRRVKTYTNADSDFTSADLIGSNALTTKVDTYTQELRLASSFDGPINFLIGGFYFKEDIKSDGQLTFGNNFKAYANLLTRSAAFPTGAYSALEPTLRALLGLPASTPATAFGAAGQGRFEHYKYGDEAYSIFGQVDLKPVEGLTFTAGFNYTNDRKKVSTNDSSTDTFSALDLVQAGFNYGVTPVAFGGLGLTPAQATVFASNRGTGGNPFLALQPLQFLPPFLNFPNAVESGKTHDDNLSYTLRAAYKFNRNVNVYASYATGFKASSFNLSYDSRPFATDFIPGSPIQSPAASPIRTAGLALANLTAGTRYAGPEKAQVYEVGLKGNFEGFGINVALFKQILKGFQSNVFQGTGFVLANAEQQSTKGAEIDATMSPTKNLTFTASLTYLDPVYDKFTGGSSFNPATNTVVPTNLTGATPSGISKYSIAVGGTYTVPFGNDKAVILHVDYAHDSAFKIAQGLPYKASPESLNASVSLQVLKGLELSVWGRNLTEPKYNPVIFPGVAQSGTLSAYPSPPRTYGVDARFKF</sequence>
<evidence type="ECO:0000256" key="6">
    <source>
        <dbReference type="ARBA" id="ARBA00023004"/>
    </source>
</evidence>
<evidence type="ECO:0000256" key="8">
    <source>
        <dbReference type="ARBA" id="ARBA00023077"/>
    </source>
</evidence>
<keyword evidence="5 11" id="KW-0812">Transmembrane</keyword>
<evidence type="ECO:0000256" key="1">
    <source>
        <dbReference type="ARBA" id="ARBA00004571"/>
    </source>
</evidence>
<dbReference type="EMBL" id="CP042306">
    <property type="protein sequence ID" value="QDZ07370.1"/>
    <property type="molecule type" value="Genomic_DNA"/>
</dbReference>
<keyword evidence="2 11" id="KW-0813">Transport</keyword>
<keyword evidence="16" id="KW-0675">Receptor</keyword>
<dbReference type="OrthoDB" id="9760333at2"/>
<dbReference type="PANTHER" id="PTHR32552:SF81">
    <property type="entry name" value="TONB-DEPENDENT OUTER MEMBRANE RECEPTOR"/>
    <property type="match status" value="1"/>
</dbReference>
<comment type="subcellular location">
    <subcellularLocation>
        <location evidence="1 11">Cell outer membrane</location>
        <topology evidence="1 11">Multi-pass membrane protein</topology>
    </subcellularLocation>
</comment>
<dbReference type="Pfam" id="PF00593">
    <property type="entry name" value="TonB_dep_Rec_b-barrel"/>
    <property type="match status" value="1"/>
</dbReference>
<evidence type="ECO:0000256" key="11">
    <source>
        <dbReference type="PROSITE-ProRule" id="PRU01360"/>
    </source>
</evidence>
<dbReference type="KEGG" id="spai:FPZ24_07660"/>
<accession>A0A5B8LJQ3</accession>
<keyword evidence="8 12" id="KW-0798">TonB box</keyword>
<dbReference type="SUPFAM" id="SSF56935">
    <property type="entry name" value="Porins"/>
    <property type="match status" value="1"/>
</dbReference>
<evidence type="ECO:0000313" key="16">
    <source>
        <dbReference type="EMBL" id="QDZ07370.1"/>
    </source>
</evidence>
<evidence type="ECO:0000259" key="15">
    <source>
        <dbReference type="Pfam" id="PF07715"/>
    </source>
</evidence>
<evidence type="ECO:0000256" key="5">
    <source>
        <dbReference type="ARBA" id="ARBA00022692"/>
    </source>
</evidence>
<keyword evidence="4" id="KW-0410">Iron transport</keyword>
<organism evidence="16 17">
    <name type="scientific">Sphingomonas panacisoli</name>
    <dbReference type="NCBI Taxonomy" id="1813879"/>
    <lineage>
        <taxon>Bacteria</taxon>
        <taxon>Pseudomonadati</taxon>
        <taxon>Pseudomonadota</taxon>
        <taxon>Alphaproteobacteria</taxon>
        <taxon>Sphingomonadales</taxon>
        <taxon>Sphingomonadaceae</taxon>
        <taxon>Sphingomonas</taxon>
    </lineage>
</organism>
<name>A0A5B8LJQ3_9SPHN</name>
<dbReference type="Gene3D" id="2.170.130.10">
    <property type="entry name" value="TonB-dependent receptor, plug domain"/>
    <property type="match status" value="1"/>
</dbReference>
<dbReference type="Gene3D" id="2.40.170.20">
    <property type="entry name" value="TonB-dependent receptor, beta-barrel domain"/>
    <property type="match status" value="1"/>
</dbReference>
<dbReference type="InterPro" id="IPR000531">
    <property type="entry name" value="Beta-barrel_TonB"/>
</dbReference>
<keyword evidence="3 11" id="KW-1134">Transmembrane beta strand</keyword>
<dbReference type="GO" id="GO:0006826">
    <property type="term" value="P:iron ion transport"/>
    <property type="evidence" value="ECO:0007669"/>
    <property type="project" value="UniProtKB-KW"/>
</dbReference>
<keyword evidence="13" id="KW-0732">Signal</keyword>
<keyword evidence="9 11" id="KW-0472">Membrane</keyword>
<dbReference type="GO" id="GO:0009279">
    <property type="term" value="C:cell outer membrane"/>
    <property type="evidence" value="ECO:0007669"/>
    <property type="project" value="UniProtKB-SubCell"/>
</dbReference>
<evidence type="ECO:0000256" key="3">
    <source>
        <dbReference type="ARBA" id="ARBA00022452"/>
    </source>
</evidence>
<feature type="chain" id="PRO_5023076819" evidence="13">
    <location>
        <begin position="23"/>
        <end position="861"/>
    </location>
</feature>
<proteinExistence type="inferred from homology"/>
<dbReference type="Pfam" id="PF07715">
    <property type="entry name" value="Plug"/>
    <property type="match status" value="1"/>
</dbReference>
<dbReference type="AlphaFoldDB" id="A0A5B8LJQ3"/>
<dbReference type="InterPro" id="IPR039426">
    <property type="entry name" value="TonB-dep_rcpt-like"/>
</dbReference>
<keyword evidence="10 11" id="KW-0998">Cell outer membrane</keyword>
<dbReference type="PROSITE" id="PS52016">
    <property type="entry name" value="TONB_DEPENDENT_REC_3"/>
    <property type="match status" value="1"/>
</dbReference>
<feature type="domain" description="TonB-dependent receptor plug" evidence="15">
    <location>
        <begin position="59"/>
        <end position="167"/>
    </location>
</feature>
<gene>
    <name evidence="16" type="ORF">FPZ24_07660</name>
</gene>
<evidence type="ECO:0000256" key="9">
    <source>
        <dbReference type="ARBA" id="ARBA00023136"/>
    </source>
</evidence>
<dbReference type="InterPro" id="IPR036942">
    <property type="entry name" value="Beta-barrel_TonB_sf"/>
</dbReference>
<comment type="similarity">
    <text evidence="11 12">Belongs to the TonB-dependent receptor family.</text>
</comment>
<evidence type="ECO:0000256" key="10">
    <source>
        <dbReference type="ARBA" id="ARBA00023237"/>
    </source>
</evidence>
<evidence type="ECO:0000259" key="14">
    <source>
        <dbReference type="Pfam" id="PF00593"/>
    </source>
</evidence>
<feature type="signal peptide" evidence="13">
    <location>
        <begin position="1"/>
        <end position="22"/>
    </location>
</feature>
<evidence type="ECO:0000256" key="2">
    <source>
        <dbReference type="ARBA" id="ARBA00022448"/>
    </source>
</evidence>
<keyword evidence="6" id="KW-0408">Iron</keyword>
<feature type="domain" description="TonB-dependent receptor-like beta-barrel" evidence="14">
    <location>
        <begin position="563"/>
        <end position="824"/>
    </location>
</feature>
<evidence type="ECO:0000256" key="7">
    <source>
        <dbReference type="ARBA" id="ARBA00023065"/>
    </source>
</evidence>
<reference evidence="16 17" key="1">
    <citation type="submission" date="2019-07" db="EMBL/GenBank/DDBJ databases">
        <title>Full genome sequence of Sphingomonas sp. 4R-6-7(HKS19).</title>
        <authorList>
            <person name="Im W.-T."/>
        </authorList>
    </citation>
    <scope>NUCLEOTIDE SEQUENCE [LARGE SCALE GENOMIC DNA]</scope>
    <source>
        <strain evidence="16 17">HKS19</strain>
    </source>
</reference>
<evidence type="ECO:0000313" key="17">
    <source>
        <dbReference type="Proteomes" id="UP000315673"/>
    </source>
</evidence>